<reference evidence="2" key="1">
    <citation type="journal article" date="2022" name="Int. J. Mol. Sci.">
        <title>Draft Genome of Tanacetum Coccineum: Genomic Comparison of Closely Related Tanacetum-Family Plants.</title>
        <authorList>
            <person name="Yamashiro T."/>
            <person name="Shiraishi A."/>
            <person name="Nakayama K."/>
            <person name="Satake H."/>
        </authorList>
    </citation>
    <scope>NUCLEOTIDE SEQUENCE</scope>
</reference>
<feature type="region of interest" description="Disordered" evidence="1">
    <location>
        <begin position="115"/>
        <end position="220"/>
    </location>
</feature>
<protein>
    <recommendedName>
        <fullName evidence="4">Xylulose kinase-1</fullName>
    </recommendedName>
</protein>
<keyword evidence="3" id="KW-1185">Reference proteome</keyword>
<evidence type="ECO:0008006" key="4">
    <source>
        <dbReference type="Google" id="ProtNLM"/>
    </source>
</evidence>
<evidence type="ECO:0000313" key="2">
    <source>
        <dbReference type="EMBL" id="GJS79342.1"/>
    </source>
</evidence>
<organism evidence="2 3">
    <name type="scientific">Tanacetum coccineum</name>
    <dbReference type="NCBI Taxonomy" id="301880"/>
    <lineage>
        <taxon>Eukaryota</taxon>
        <taxon>Viridiplantae</taxon>
        <taxon>Streptophyta</taxon>
        <taxon>Embryophyta</taxon>
        <taxon>Tracheophyta</taxon>
        <taxon>Spermatophyta</taxon>
        <taxon>Magnoliopsida</taxon>
        <taxon>eudicotyledons</taxon>
        <taxon>Gunneridae</taxon>
        <taxon>Pentapetalae</taxon>
        <taxon>asterids</taxon>
        <taxon>campanulids</taxon>
        <taxon>Asterales</taxon>
        <taxon>Asteraceae</taxon>
        <taxon>Asteroideae</taxon>
        <taxon>Anthemideae</taxon>
        <taxon>Anthemidinae</taxon>
        <taxon>Tanacetum</taxon>
    </lineage>
</organism>
<accession>A0ABQ4YR00</accession>
<evidence type="ECO:0000256" key="1">
    <source>
        <dbReference type="SAM" id="MobiDB-lite"/>
    </source>
</evidence>
<evidence type="ECO:0000313" key="3">
    <source>
        <dbReference type="Proteomes" id="UP001151760"/>
    </source>
</evidence>
<sequence length="419" mass="48417">MTGLNFADSHNMVAYLEKSTENADFAEIVDFLNANPIRYALTVSPTIYVSCIEQFWSTAKTKTVNNETQIHAMVEGKTIVTSESSVRRDLQFDDEDWTVTPWFSSMLAQQVYMVEGPGQPTDPQHTSTSAQPSNEEQITAPSSSQPKKTYKHKKPKKVTEIPQSSEPTNLVADEAVHEEMGDSVERATPTATEQDSGGRPRHQETMRDRPAQTRFESLSKQSYDSLLEGVNTPRSDKDIIELKELMEICTKLSERVLDLETTKTAQAKEMTQILGEEIYYQIKRADGSYKMYKIFSEMLNERQDLIDLYRLVIERFKTIRQEGSDRLLWGDLMTIFEPSEEDELWRNQQDYTLISWELYDSCGVHSLLMDTVYIHMLVEKTYPLTQLTLERMLNGRLQIDHECEMAYELIRFIKSQYKK</sequence>
<name>A0ABQ4YR00_9ASTR</name>
<feature type="compositionally biased region" description="Basic and acidic residues" evidence="1">
    <location>
        <begin position="196"/>
        <end position="211"/>
    </location>
</feature>
<feature type="compositionally biased region" description="Polar residues" evidence="1">
    <location>
        <begin position="121"/>
        <end position="146"/>
    </location>
</feature>
<gene>
    <name evidence="2" type="ORF">Tco_0729223</name>
</gene>
<comment type="caution">
    <text evidence="2">The sequence shown here is derived from an EMBL/GenBank/DDBJ whole genome shotgun (WGS) entry which is preliminary data.</text>
</comment>
<feature type="compositionally biased region" description="Basic and acidic residues" evidence="1">
    <location>
        <begin position="174"/>
        <end position="185"/>
    </location>
</feature>
<dbReference type="EMBL" id="BQNB010010591">
    <property type="protein sequence ID" value="GJS79342.1"/>
    <property type="molecule type" value="Genomic_DNA"/>
</dbReference>
<dbReference type="Proteomes" id="UP001151760">
    <property type="component" value="Unassembled WGS sequence"/>
</dbReference>
<proteinExistence type="predicted"/>
<reference evidence="2" key="2">
    <citation type="submission" date="2022-01" db="EMBL/GenBank/DDBJ databases">
        <authorList>
            <person name="Yamashiro T."/>
            <person name="Shiraishi A."/>
            <person name="Satake H."/>
            <person name="Nakayama K."/>
        </authorList>
    </citation>
    <scope>NUCLEOTIDE SEQUENCE</scope>
</reference>